<dbReference type="AlphaFoldDB" id="A0A0C3RDQ0"/>
<name>A0A0C3RDQ0_9PORP</name>
<keyword evidence="4" id="KW-0378">Hydrolase</keyword>
<accession>A0A0C3RDQ0</accession>
<dbReference type="NCBIfam" id="TIGR00255">
    <property type="entry name" value="YicC/YloC family endoribonuclease"/>
    <property type="match status" value="1"/>
</dbReference>
<evidence type="ECO:0000256" key="1">
    <source>
        <dbReference type="ARBA" id="ARBA00001968"/>
    </source>
</evidence>
<organism evidence="8 11">
    <name type="scientific">Sanguibacteroides justesenii</name>
    <dbReference type="NCBI Taxonomy" id="1547597"/>
    <lineage>
        <taxon>Bacteria</taxon>
        <taxon>Pseudomonadati</taxon>
        <taxon>Bacteroidota</taxon>
        <taxon>Bacteroidia</taxon>
        <taxon>Bacteroidales</taxon>
        <taxon>Porphyromonadaceae</taxon>
        <taxon>Sanguibacteroides</taxon>
    </lineage>
</organism>
<gene>
    <name evidence="8" type="ORF">BA92_09445</name>
    <name evidence="9" type="ORF">IE90_07880</name>
</gene>
<keyword evidence="3" id="KW-0255">Endonuclease</keyword>
<dbReference type="InterPro" id="IPR005229">
    <property type="entry name" value="YicC/YloC-like"/>
</dbReference>
<reference evidence="8 11" key="1">
    <citation type="submission" date="2014-07" db="EMBL/GenBank/DDBJ databases">
        <title>Porphyromonadaceae bacterium OUH 308042 = ATCC BAA-2681 = DSM 28342 draft genome.</title>
        <authorList>
            <person name="Sydenham T.V."/>
            <person name="Hasman H."/>
            <person name="Justensen U.S."/>
        </authorList>
    </citation>
    <scope>NUCLEOTIDE SEQUENCE [LARGE SCALE GENOMIC DNA]</scope>
    <source>
        <strain evidence="8 11">OUH 308042</strain>
    </source>
</reference>
<keyword evidence="11" id="KW-1185">Reference proteome</keyword>
<proteinExistence type="inferred from homology"/>
<feature type="domain" description="Endoribonuclease YicC-like N-terminal" evidence="6">
    <location>
        <begin position="2"/>
        <end position="155"/>
    </location>
</feature>
<keyword evidence="2" id="KW-0540">Nuclease</keyword>
<evidence type="ECO:0000259" key="7">
    <source>
        <dbReference type="Pfam" id="PF08340"/>
    </source>
</evidence>
<dbReference type="Pfam" id="PF03755">
    <property type="entry name" value="YicC-like_N"/>
    <property type="match status" value="1"/>
</dbReference>
<evidence type="ECO:0000256" key="4">
    <source>
        <dbReference type="ARBA" id="ARBA00022801"/>
    </source>
</evidence>
<dbReference type="GO" id="GO:0016787">
    <property type="term" value="F:hydrolase activity"/>
    <property type="evidence" value="ECO:0007669"/>
    <property type="project" value="UniProtKB-KW"/>
</dbReference>
<evidence type="ECO:0000256" key="3">
    <source>
        <dbReference type="ARBA" id="ARBA00022759"/>
    </source>
</evidence>
<evidence type="ECO:0000256" key="5">
    <source>
        <dbReference type="ARBA" id="ARBA00035648"/>
    </source>
</evidence>
<evidence type="ECO:0000313" key="9">
    <source>
        <dbReference type="EMBL" id="KIO45328.1"/>
    </source>
</evidence>
<dbReference type="Proteomes" id="UP000031980">
    <property type="component" value="Unassembled WGS sequence"/>
</dbReference>
<dbReference type="InterPro" id="IPR013527">
    <property type="entry name" value="YicC-like_N"/>
</dbReference>
<evidence type="ECO:0000256" key="2">
    <source>
        <dbReference type="ARBA" id="ARBA00022722"/>
    </source>
</evidence>
<evidence type="ECO:0000313" key="8">
    <source>
        <dbReference type="EMBL" id="KIO44416.1"/>
    </source>
</evidence>
<comment type="similarity">
    <text evidence="5">Belongs to the YicC/YloC family.</text>
</comment>
<evidence type="ECO:0000313" key="10">
    <source>
        <dbReference type="Proteomes" id="UP000031937"/>
    </source>
</evidence>
<dbReference type="Pfam" id="PF08340">
    <property type="entry name" value="YicC-like_C"/>
    <property type="match status" value="1"/>
</dbReference>
<dbReference type="PANTHER" id="PTHR30636:SF3">
    <property type="entry name" value="UPF0701 PROTEIN YICC"/>
    <property type="match status" value="1"/>
</dbReference>
<comment type="caution">
    <text evidence="8">The sequence shown here is derived from an EMBL/GenBank/DDBJ whole genome shotgun (WGS) entry which is preliminary data.</text>
</comment>
<comment type="cofactor">
    <cofactor evidence="1">
        <name>a divalent metal cation</name>
        <dbReference type="ChEBI" id="CHEBI:60240"/>
    </cofactor>
</comment>
<evidence type="ECO:0000259" key="6">
    <source>
        <dbReference type="Pfam" id="PF03755"/>
    </source>
</evidence>
<evidence type="ECO:0000313" key="11">
    <source>
        <dbReference type="Proteomes" id="UP000031980"/>
    </source>
</evidence>
<dbReference type="OrthoDB" id="9771229at2"/>
<dbReference type="Proteomes" id="UP000031937">
    <property type="component" value="Unassembled WGS sequence"/>
</dbReference>
<dbReference type="EMBL" id="JPIU01000039">
    <property type="protein sequence ID" value="KIO44416.1"/>
    <property type="molecule type" value="Genomic_DNA"/>
</dbReference>
<dbReference type="PANTHER" id="PTHR30636">
    <property type="entry name" value="UPF0701 PROTEIN YICC"/>
    <property type="match status" value="1"/>
</dbReference>
<sequence length="292" mass="33680">MVKSMTGFGKATVESGDKKIVIEVKSLNSKQLDVNLKTPNLYKEKDIEIRNTIKNYLERGKVDMFIYFDGTDADKEVAVNKSAVSQYYQQMLDVASSLGVEPDKGELLQTIMRFPDTLQVKSEELDEEEWLHLKAGIVKALEEVNKFRVQEGAVLIKDILNRIELIKSLSAEVPRFEAQRVVAIKQRLQEKMKEWGEIKNIDENRLEQEIIYYLEKLDITEEKVRLANHCKYFIETAEKEEAPGRKLGFIAQEIGREINTMGSKANDHDIQKLVVRMKDELEKIKEQSLNVL</sequence>
<feature type="domain" description="Endoribonuclease YicC-like C-terminal" evidence="7">
    <location>
        <begin position="177"/>
        <end position="291"/>
    </location>
</feature>
<dbReference type="EMBL" id="JPIT01000018">
    <property type="protein sequence ID" value="KIO45328.1"/>
    <property type="molecule type" value="Genomic_DNA"/>
</dbReference>
<dbReference type="RefSeq" id="WP_041503275.1">
    <property type="nucleotide sequence ID" value="NZ_JPIT01000018.1"/>
</dbReference>
<protein>
    <submittedName>
        <fullName evidence="8">Uncharacterized protein</fullName>
    </submittedName>
</protein>
<dbReference type="GO" id="GO:0004521">
    <property type="term" value="F:RNA endonuclease activity"/>
    <property type="evidence" value="ECO:0007669"/>
    <property type="project" value="InterPro"/>
</dbReference>
<dbReference type="InterPro" id="IPR013551">
    <property type="entry name" value="YicC-like_C"/>
</dbReference>
<reference evidence="9 10" key="2">
    <citation type="submission" date="2014-07" db="EMBL/GenBank/DDBJ databases">
        <title>Porphyromonadaceae bacterium OUH 334697 = ATCC BAA-2682 = DSM 28341 draft genome.</title>
        <authorList>
            <person name="Sydenham T.V."/>
            <person name="Hasman H."/>
            <person name="Justesen U.S."/>
        </authorList>
    </citation>
    <scope>NUCLEOTIDE SEQUENCE [LARGE SCALE GENOMIC DNA]</scope>
    <source>
        <strain evidence="9 10">OUH 334697</strain>
    </source>
</reference>